<keyword evidence="2" id="KW-1133">Transmembrane helix</keyword>
<feature type="transmembrane region" description="Helical" evidence="2">
    <location>
        <begin position="6"/>
        <end position="33"/>
    </location>
</feature>
<keyword evidence="2" id="KW-0472">Membrane</keyword>
<reference evidence="3 4" key="1">
    <citation type="journal article" date="2015" name="Proc. Natl. Acad. Sci. U.S.A.">
        <title>Expanded metabolic versatility of ubiquitous nitrite-oxidizing bacteria from the genus Nitrospira.</title>
        <authorList>
            <person name="Koch H."/>
            <person name="Lucker S."/>
            <person name="Albertsen M."/>
            <person name="Kitzinger K."/>
            <person name="Herbold C."/>
            <person name="Spieck E."/>
            <person name="Nielsen P.H."/>
            <person name="Wagner M."/>
            <person name="Daims H."/>
        </authorList>
    </citation>
    <scope>NUCLEOTIDE SEQUENCE [LARGE SCALE GENOMIC DNA]</scope>
    <source>
        <strain evidence="3 4">NSP M-1</strain>
    </source>
</reference>
<feature type="region of interest" description="Disordered" evidence="1">
    <location>
        <begin position="129"/>
        <end position="152"/>
    </location>
</feature>
<feature type="transmembrane region" description="Helical" evidence="2">
    <location>
        <begin position="76"/>
        <end position="95"/>
    </location>
</feature>
<gene>
    <name evidence="3" type="ORF">NITMOv2_0443</name>
</gene>
<evidence type="ECO:0000313" key="3">
    <source>
        <dbReference type="EMBL" id="ALA56879.1"/>
    </source>
</evidence>
<feature type="compositionally biased region" description="Polar residues" evidence="1">
    <location>
        <begin position="136"/>
        <end position="152"/>
    </location>
</feature>
<name>A0A0K2G7M8_NITMO</name>
<evidence type="ECO:0000313" key="4">
    <source>
        <dbReference type="Proteomes" id="UP000069205"/>
    </source>
</evidence>
<keyword evidence="4" id="KW-1185">Reference proteome</keyword>
<dbReference type="KEGG" id="nmv:NITMOv2_0443"/>
<sequence length="152" mass="16515">MDKKPYWLAVLAYVVCTFLIAAPWHLVIFKPLYDELAIFSRREPIIPLGLLSMLIQGLILSYAYPLFAQGTHSAGTGARFGLLVGILFSSIAVIAEAAKHTVTSLPHLDRVGDGLLSAPVLVRRRGDGCDLRERSTSSWPTMSGSPSESEAC</sequence>
<protein>
    <submittedName>
        <fullName evidence="3">Uncharacterized protein</fullName>
    </submittedName>
</protein>
<dbReference type="Proteomes" id="UP000069205">
    <property type="component" value="Chromosome"/>
</dbReference>
<dbReference type="AlphaFoldDB" id="A0A0K2G7M8"/>
<evidence type="ECO:0000256" key="2">
    <source>
        <dbReference type="SAM" id="Phobius"/>
    </source>
</evidence>
<dbReference type="EMBL" id="CP011801">
    <property type="protein sequence ID" value="ALA56879.1"/>
    <property type="molecule type" value="Genomic_DNA"/>
</dbReference>
<proteinExistence type="predicted"/>
<dbReference type="STRING" id="42253.NITMOv2_0443"/>
<organism evidence="3 4">
    <name type="scientific">Nitrospira moscoviensis</name>
    <dbReference type="NCBI Taxonomy" id="42253"/>
    <lineage>
        <taxon>Bacteria</taxon>
        <taxon>Pseudomonadati</taxon>
        <taxon>Nitrospirota</taxon>
        <taxon>Nitrospiria</taxon>
        <taxon>Nitrospirales</taxon>
        <taxon>Nitrospiraceae</taxon>
        <taxon>Nitrospira</taxon>
    </lineage>
</organism>
<keyword evidence="2" id="KW-0812">Transmembrane</keyword>
<accession>A0A0K2G7M8</accession>
<dbReference type="PATRIC" id="fig|42253.5.peg.435"/>
<evidence type="ECO:0000256" key="1">
    <source>
        <dbReference type="SAM" id="MobiDB-lite"/>
    </source>
</evidence>
<feature type="transmembrane region" description="Helical" evidence="2">
    <location>
        <begin position="45"/>
        <end position="64"/>
    </location>
</feature>